<dbReference type="Proteomes" id="UP001321748">
    <property type="component" value="Chromosome"/>
</dbReference>
<protein>
    <submittedName>
        <fullName evidence="1">Uncharacterized protein</fullName>
    </submittedName>
</protein>
<name>A0ABM8BD27_9BIFI</name>
<organism evidence="1 2">
    <name type="scientific">Bombiscardovia apis</name>
    <dbReference type="NCBI Taxonomy" id="2932182"/>
    <lineage>
        <taxon>Bacteria</taxon>
        <taxon>Bacillati</taxon>
        <taxon>Actinomycetota</taxon>
        <taxon>Actinomycetes</taxon>
        <taxon>Bifidobacteriales</taxon>
        <taxon>Bifidobacteriaceae</taxon>
        <taxon>Bombiscardovia</taxon>
    </lineage>
</organism>
<proteinExistence type="predicted"/>
<sequence>MSRKSEAPALARDGLYTLRSHSASSNAFIRSLSPEDYAAEAHEWPKTRAIRGLEYTNFTVKLGGVLFG</sequence>
<accession>A0ABM8BD27</accession>
<keyword evidence="2" id="KW-1185">Reference proteome</keyword>
<reference evidence="1 2" key="1">
    <citation type="journal article" date="2023" name="Microbiol. Spectr.">
        <title>Symbiosis of Carpenter Bees with Uncharacterized Lactic Acid Bacteria Showing NAD Auxotrophy.</title>
        <authorList>
            <person name="Kawasaki S."/>
            <person name="Ozawa K."/>
            <person name="Mori T."/>
            <person name="Yamamoto A."/>
            <person name="Ito M."/>
            <person name="Ohkuma M."/>
            <person name="Sakamoto M."/>
            <person name="Matsutani M."/>
        </authorList>
    </citation>
    <scope>NUCLEOTIDE SEQUENCE [LARGE SCALE GENOMIC DNA]</scope>
    <source>
        <strain evidence="1 2">KimH</strain>
    </source>
</reference>
<gene>
    <name evidence="1" type="ORF">KIMH_09080</name>
</gene>
<evidence type="ECO:0000313" key="2">
    <source>
        <dbReference type="Proteomes" id="UP001321748"/>
    </source>
</evidence>
<dbReference type="EMBL" id="AP026800">
    <property type="protein sequence ID" value="BDR54797.1"/>
    <property type="molecule type" value="Genomic_DNA"/>
</dbReference>
<evidence type="ECO:0000313" key="1">
    <source>
        <dbReference type="EMBL" id="BDR54797.1"/>
    </source>
</evidence>